<dbReference type="OrthoDB" id="9804377at2"/>
<dbReference type="PANTHER" id="PTHR41299:SF1">
    <property type="entry name" value="THIAMINE PYROPHOSPHOKINASE"/>
    <property type="match status" value="1"/>
</dbReference>
<evidence type="ECO:0000256" key="1">
    <source>
        <dbReference type="ARBA" id="ARBA00022679"/>
    </source>
</evidence>
<dbReference type="InterPro" id="IPR007371">
    <property type="entry name" value="TPK_catalytic"/>
</dbReference>
<dbReference type="InterPro" id="IPR036759">
    <property type="entry name" value="TPK_catalytic_sf"/>
</dbReference>
<dbReference type="EC" id="2.7.6.2" evidence="5"/>
<dbReference type="InterPro" id="IPR053149">
    <property type="entry name" value="TPK"/>
</dbReference>
<dbReference type="SMART" id="SM00983">
    <property type="entry name" value="TPK_B1_binding"/>
    <property type="match status" value="1"/>
</dbReference>
<dbReference type="GO" id="GO:0016301">
    <property type="term" value="F:kinase activity"/>
    <property type="evidence" value="ECO:0007669"/>
    <property type="project" value="UniProtKB-KW"/>
</dbReference>
<dbReference type="NCBIfam" id="TIGR01378">
    <property type="entry name" value="thi_PPkinase"/>
    <property type="match status" value="1"/>
</dbReference>
<protein>
    <recommendedName>
        <fullName evidence="5">Thiamine diphosphokinase</fullName>
        <ecNumber evidence="5">2.7.6.2</ecNumber>
    </recommendedName>
</protein>
<evidence type="ECO:0000259" key="6">
    <source>
        <dbReference type="SMART" id="SM00983"/>
    </source>
</evidence>
<dbReference type="GO" id="GO:0030975">
    <property type="term" value="F:thiamine binding"/>
    <property type="evidence" value="ECO:0007669"/>
    <property type="project" value="InterPro"/>
</dbReference>
<dbReference type="GO" id="GO:0009229">
    <property type="term" value="P:thiamine diphosphate biosynthetic process"/>
    <property type="evidence" value="ECO:0007669"/>
    <property type="project" value="InterPro"/>
</dbReference>
<sequence length="211" mass="23655">MRVLIVSGGKQPKEATIKKYIDKDTYIISADSGSDALYKHNIMPNLILGDFDSISDEVLKYYEEKNCKINRFKAEKDFTDTEAAVLEAIKLKPKELVLLGATGTRLDHTLANLGLLYKCKKARIEAVIVDENNKVSIHSESFEFNEKEGQTFSLQAFGENVRNLSINGAKYPLHNYDLSFGDPRTVSNECTKNPVKITFDSGIILLIKSND</sequence>
<proteinExistence type="predicted"/>
<keyword evidence="8" id="KW-1185">Reference proteome</keyword>
<dbReference type="SUPFAM" id="SSF63862">
    <property type="entry name" value="Thiamin pyrophosphokinase, substrate-binding domain"/>
    <property type="match status" value="1"/>
</dbReference>
<dbReference type="InterPro" id="IPR006282">
    <property type="entry name" value="Thi_PPkinase"/>
</dbReference>
<dbReference type="Pfam" id="PF04263">
    <property type="entry name" value="TPK_catalytic"/>
    <property type="match status" value="1"/>
</dbReference>
<dbReference type="AlphaFoldDB" id="A0A1W1XCK0"/>
<dbReference type="Pfam" id="PF04265">
    <property type="entry name" value="TPK_B1_binding"/>
    <property type="match status" value="1"/>
</dbReference>
<keyword evidence="4" id="KW-0067">ATP-binding</keyword>
<dbReference type="Proteomes" id="UP000192468">
    <property type="component" value="Unassembled WGS sequence"/>
</dbReference>
<keyword evidence="1" id="KW-0808">Transferase</keyword>
<dbReference type="RefSeq" id="WP_084114862.1">
    <property type="nucleotide sequence ID" value="NZ_FWXH01000003.1"/>
</dbReference>
<organism evidence="7 8">
    <name type="scientific">Clostridium acidisoli DSM 12555</name>
    <dbReference type="NCBI Taxonomy" id="1121291"/>
    <lineage>
        <taxon>Bacteria</taxon>
        <taxon>Bacillati</taxon>
        <taxon>Bacillota</taxon>
        <taxon>Clostridia</taxon>
        <taxon>Eubacteriales</taxon>
        <taxon>Clostridiaceae</taxon>
        <taxon>Clostridium</taxon>
    </lineage>
</organism>
<dbReference type="PANTHER" id="PTHR41299">
    <property type="entry name" value="THIAMINE PYROPHOSPHOKINASE"/>
    <property type="match status" value="1"/>
</dbReference>
<evidence type="ECO:0000313" key="8">
    <source>
        <dbReference type="Proteomes" id="UP000192468"/>
    </source>
</evidence>
<dbReference type="CDD" id="cd07995">
    <property type="entry name" value="TPK"/>
    <property type="match status" value="1"/>
</dbReference>
<keyword evidence="2" id="KW-0547">Nucleotide-binding</keyword>
<dbReference type="GO" id="GO:0004788">
    <property type="term" value="F:thiamine diphosphokinase activity"/>
    <property type="evidence" value="ECO:0007669"/>
    <property type="project" value="UniProtKB-UniRule"/>
</dbReference>
<keyword evidence="3 7" id="KW-0418">Kinase</keyword>
<evidence type="ECO:0000256" key="4">
    <source>
        <dbReference type="ARBA" id="ARBA00022840"/>
    </source>
</evidence>
<evidence type="ECO:0000313" key="7">
    <source>
        <dbReference type="EMBL" id="SMC21599.1"/>
    </source>
</evidence>
<accession>A0A1W1XCK0</accession>
<dbReference type="GO" id="GO:0005524">
    <property type="term" value="F:ATP binding"/>
    <property type="evidence" value="ECO:0007669"/>
    <property type="project" value="UniProtKB-KW"/>
</dbReference>
<dbReference type="SUPFAM" id="SSF63999">
    <property type="entry name" value="Thiamin pyrophosphokinase, catalytic domain"/>
    <property type="match status" value="1"/>
</dbReference>
<dbReference type="EMBL" id="FWXH01000003">
    <property type="protein sequence ID" value="SMC21599.1"/>
    <property type="molecule type" value="Genomic_DNA"/>
</dbReference>
<name>A0A1W1XCK0_9CLOT</name>
<evidence type="ECO:0000256" key="5">
    <source>
        <dbReference type="NCBIfam" id="TIGR01378"/>
    </source>
</evidence>
<reference evidence="7 8" key="1">
    <citation type="submission" date="2017-04" db="EMBL/GenBank/DDBJ databases">
        <authorList>
            <person name="Afonso C.L."/>
            <person name="Miller P.J."/>
            <person name="Scott M.A."/>
            <person name="Spackman E."/>
            <person name="Goraichik I."/>
            <person name="Dimitrov K.M."/>
            <person name="Suarez D.L."/>
            <person name="Swayne D.E."/>
        </authorList>
    </citation>
    <scope>NUCLEOTIDE SEQUENCE [LARGE SCALE GENOMIC DNA]</scope>
    <source>
        <strain evidence="7 8">DSM 12555</strain>
    </source>
</reference>
<gene>
    <name evidence="7" type="ORF">SAMN02745134_01369</name>
</gene>
<feature type="domain" description="Thiamin pyrophosphokinase thiamin-binding" evidence="6">
    <location>
        <begin position="140"/>
        <end position="205"/>
    </location>
</feature>
<dbReference type="GO" id="GO:0006772">
    <property type="term" value="P:thiamine metabolic process"/>
    <property type="evidence" value="ECO:0007669"/>
    <property type="project" value="UniProtKB-UniRule"/>
</dbReference>
<dbReference type="InterPro" id="IPR036371">
    <property type="entry name" value="TPK_B1-bd_sf"/>
</dbReference>
<evidence type="ECO:0000256" key="2">
    <source>
        <dbReference type="ARBA" id="ARBA00022741"/>
    </source>
</evidence>
<evidence type="ECO:0000256" key="3">
    <source>
        <dbReference type="ARBA" id="ARBA00022777"/>
    </source>
</evidence>
<dbReference type="InterPro" id="IPR007373">
    <property type="entry name" value="Thiamin_PyroPKinase_B1-bd"/>
</dbReference>
<dbReference type="Gene3D" id="3.40.50.10240">
    <property type="entry name" value="Thiamin pyrophosphokinase, catalytic domain"/>
    <property type="match status" value="1"/>
</dbReference>
<dbReference type="STRING" id="1121291.SAMN02745134_01369"/>